<protein>
    <submittedName>
        <fullName evidence="2">Uncharacterized protein</fullName>
    </submittedName>
</protein>
<gene>
    <name evidence="2" type="ORF">JI435_433810</name>
</gene>
<dbReference type="EMBL" id="CP069028">
    <property type="protein sequence ID" value="QRC96514.1"/>
    <property type="molecule type" value="Genomic_DNA"/>
</dbReference>
<reference evidence="3" key="1">
    <citation type="journal article" date="2021" name="BMC Genomics">
        <title>Chromosome-level genome assembly and manually-curated proteome of model necrotroph Parastagonospora nodorum Sn15 reveals a genome-wide trove of candidate effector homologs, and redundancy of virulence-related functions within an accessory chromosome.</title>
        <authorList>
            <person name="Bertazzoni S."/>
            <person name="Jones D.A.B."/>
            <person name="Phan H.T."/>
            <person name="Tan K.-C."/>
            <person name="Hane J.K."/>
        </authorList>
    </citation>
    <scope>NUCLEOTIDE SEQUENCE [LARGE SCALE GENOMIC DNA]</scope>
    <source>
        <strain evidence="3">SN15 / ATCC MYA-4574 / FGSC 10173)</strain>
    </source>
</reference>
<name>A0A7U2F4S8_PHANO</name>
<evidence type="ECO:0000313" key="3">
    <source>
        <dbReference type="Proteomes" id="UP000663193"/>
    </source>
</evidence>
<dbReference type="VEuPathDB" id="FungiDB:JI435_433810"/>
<organism evidence="2 3">
    <name type="scientific">Phaeosphaeria nodorum (strain SN15 / ATCC MYA-4574 / FGSC 10173)</name>
    <name type="common">Glume blotch fungus</name>
    <name type="synonym">Parastagonospora nodorum</name>
    <dbReference type="NCBI Taxonomy" id="321614"/>
    <lineage>
        <taxon>Eukaryota</taxon>
        <taxon>Fungi</taxon>
        <taxon>Dikarya</taxon>
        <taxon>Ascomycota</taxon>
        <taxon>Pezizomycotina</taxon>
        <taxon>Dothideomycetes</taxon>
        <taxon>Pleosporomycetidae</taxon>
        <taxon>Pleosporales</taxon>
        <taxon>Pleosporineae</taxon>
        <taxon>Phaeosphaeriaceae</taxon>
        <taxon>Parastagonospora</taxon>
    </lineage>
</organism>
<accession>A0A7U2F4S8</accession>
<feature type="region of interest" description="Disordered" evidence="1">
    <location>
        <begin position="1"/>
        <end position="41"/>
    </location>
</feature>
<sequence>MRIIKRMVSETDSGGSFEAGTSLHMSEHSLRDQQDRAHASRLEAEAGQIEAEAASMRAKAAKLRADAAGIRADLEGRQLTRSVSE</sequence>
<dbReference type="AlphaFoldDB" id="A0A7U2F4S8"/>
<evidence type="ECO:0000256" key="1">
    <source>
        <dbReference type="SAM" id="MobiDB-lite"/>
    </source>
</evidence>
<proteinExistence type="predicted"/>
<feature type="compositionally biased region" description="Basic and acidic residues" evidence="1">
    <location>
        <begin position="25"/>
        <end position="41"/>
    </location>
</feature>
<dbReference type="Proteomes" id="UP000663193">
    <property type="component" value="Chromosome 6"/>
</dbReference>
<keyword evidence="3" id="KW-1185">Reference proteome</keyword>
<evidence type="ECO:0000313" key="2">
    <source>
        <dbReference type="EMBL" id="QRC96514.1"/>
    </source>
</evidence>